<proteinExistence type="predicted"/>
<gene>
    <name evidence="1" type="ORF">ULVI_00165</name>
</gene>
<dbReference type="OrthoDB" id="796799at2"/>
<comment type="caution">
    <text evidence="1">The sequence shown here is derived from an EMBL/GenBank/DDBJ whole genome shotgun (WGS) entry which is preliminary data.</text>
</comment>
<accession>A0A167KDV6</accession>
<sequence length="180" mass="20997">MEVIKILFFVLGTFFGVENSEFAAEKTTVTHAAEDKTIRIVQEGLFAIMKNEKDSIRIYQEVIAISKGEKHWDSELKNLRAKSLTFFTTPESLLNVEIVFTYKNKEDMSGLSLDIDREGNFSIINIPDWNLKSEDGYKDGNYWNFKSNKDFTFTLEPFKEMPDNYKPYVKKLQLVKQMLH</sequence>
<dbReference type="Proteomes" id="UP000077013">
    <property type="component" value="Unassembled WGS sequence"/>
</dbReference>
<protein>
    <submittedName>
        <fullName evidence="1">Uncharacterized protein</fullName>
    </submittedName>
</protein>
<dbReference type="STRING" id="1763537.ULVI_00165"/>
<evidence type="ECO:0000313" key="1">
    <source>
        <dbReference type="EMBL" id="OAB81789.1"/>
    </source>
</evidence>
<name>A0A167KDV6_9FLAO</name>
<dbReference type="RefSeq" id="WP_068588090.1">
    <property type="nucleotide sequence ID" value="NZ_LRXL01000001.1"/>
</dbReference>
<keyword evidence="2" id="KW-1185">Reference proteome</keyword>
<organism evidence="1 2">
    <name type="scientific">Cochleicola gelatinilyticus</name>
    <dbReference type="NCBI Taxonomy" id="1763537"/>
    <lineage>
        <taxon>Bacteria</taxon>
        <taxon>Pseudomonadati</taxon>
        <taxon>Bacteroidota</taxon>
        <taxon>Flavobacteriia</taxon>
        <taxon>Flavobacteriales</taxon>
        <taxon>Flavobacteriaceae</taxon>
        <taxon>Cochleicola</taxon>
    </lineage>
</organism>
<reference evidence="1 2" key="1">
    <citation type="submission" date="2016-02" db="EMBL/GenBank/DDBJ databases">
        <title>Ulvibacter sp. LPB0005, isolated from Thais luteostoma.</title>
        <authorList>
            <person name="Shin S.-K."/>
            <person name="Yi H."/>
        </authorList>
    </citation>
    <scope>NUCLEOTIDE SEQUENCE [LARGE SCALE GENOMIC DNA]</scope>
    <source>
        <strain evidence="1 2">LPB0005</strain>
    </source>
</reference>
<evidence type="ECO:0000313" key="2">
    <source>
        <dbReference type="Proteomes" id="UP000077013"/>
    </source>
</evidence>
<dbReference type="EMBL" id="LRXL01000001">
    <property type="protein sequence ID" value="OAB81789.1"/>
    <property type="molecule type" value="Genomic_DNA"/>
</dbReference>
<dbReference type="AlphaFoldDB" id="A0A167KDV6"/>